<dbReference type="EMBL" id="BART01005850">
    <property type="protein sequence ID" value="GAG54512.1"/>
    <property type="molecule type" value="Genomic_DNA"/>
</dbReference>
<gene>
    <name evidence="1" type="ORF">S01H4_13265</name>
</gene>
<organism evidence="1">
    <name type="scientific">marine sediment metagenome</name>
    <dbReference type="NCBI Taxonomy" id="412755"/>
    <lineage>
        <taxon>unclassified sequences</taxon>
        <taxon>metagenomes</taxon>
        <taxon>ecological metagenomes</taxon>
    </lineage>
</organism>
<evidence type="ECO:0000313" key="1">
    <source>
        <dbReference type="EMBL" id="GAG54512.1"/>
    </source>
</evidence>
<dbReference type="PANTHER" id="PTHR42798:SF2">
    <property type="entry name" value="ABC TRANSPORTER ATP-BINDING PROTEIN MG467-RELATED"/>
    <property type="match status" value="1"/>
</dbReference>
<protein>
    <recommendedName>
        <fullName evidence="2">ABC transporter domain-containing protein</fullName>
    </recommendedName>
</protein>
<dbReference type="Gene3D" id="3.40.50.300">
    <property type="entry name" value="P-loop containing nucleotide triphosphate hydrolases"/>
    <property type="match status" value="1"/>
</dbReference>
<evidence type="ECO:0008006" key="2">
    <source>
        <dbReference type="Google" id="ProtNLM"/>
    </source>
</evidence>
<dbReference type="InterPro" id="IPR027417">
    <property type="entry name" value="P-loop_NTPase"/>
</dbReference>
<proteinExistence type="predicted"/>
<dbReference type="PANTHER" id="PTHR42798">
    <property type="entry name" value="LIPOPROTEIN-RELEASING SYSTEM ATP-BINDING PROTEIN LOLD"/>
    <property type="match status" value="1"/>
</dbReference>
<dbReference type="AlphaFoldDB" id="X0Z819"/>
<reference evidence="1" key="1">
    <citation type="journal article" date="2014" name="Front. Microbiol.">
        <title>High frequency of phylogenetically diverse reductive dehalogenase-homologous genes in deep subseafloor sedimentary metagenomes.</title>
        <authorList>
            <person name="Kawai M."/>
            <person name="Futagami T."/>
            <person name="Toyoda A."/>
            <person name="Takaki Y."/>
            <person name="Nishi S."/>
            <person name="Hori S."/>
            <person name="Arai W."/>
            <person name="Tsubouchi T."/>
            <person name="Morono Y."/>
            <person name="Uchiyama I."/>
            <person name="Ito T."/>
            <person name="Fujiyama A."/>
            <person name="Inagaki F."/>
            <person name="Takami H."/>
        </authorList>
    </citation>
    <scope>NUCLEOTIDE SEQUENCE</scope>
    <source>
        <strain evidence="1">Expedition CK06-06</strain>
    </source>
</reference>
<sequence length="96" mass="10892">MTLMNILGCLDRPTEGLYILDGEDVSDLNKEQLAAIRNRQLGFIFQSYNLLSRTSALKNVMLPLLYDQNNHRSNDEREEMARAALVSVGLADRVDH</sequence>
<dbReference type="SUPFAM" id="SSF52540">
    <property type="entry name" value="P-loop containing nucleoside triphosphate hydrolases"/>
    <property type="match status" value="1"/>
</dbReference>
<comment type="caution">
    <text evidence="1">The sequence shown here is derived from an EMBL/GenBank/DDBJ whole genome shotgun (WGS) entry which is preliminary data.</text>
</comment>
<name>X0Z819_9ZZZZ</name>
<accession>X0Z819</accession>